<dbReference type="RefSeq" id="WP_014429714.1">
    <property type="nucleotide sequence ID" value="NC_017075.1"/>
</dbReference>
<keyword evidence="9" id="KW-0067">ATP-binding</keyword>
<feature type="region of interest" description="Disordered" evidence="10">
    <location>
        <begin position="133"/>
        <end position="174"/>
    </location>
</feature>
<dbReference type="InterPro" id="IPR003661">
    <property type="entry name" value="HisK_dim/P_dom"/>
</dbReference>
<keyword evidence="4" id="KW-1003">Cell membrane</keyword>
<dbReference type="EC" id="2.7.13.3" evidence="3"/>
<comment type="catalytic activity">
    <reaction evidence="1">
        <text>ATP + protein L-histidine = ADP + protein N-phospho-L-histidine.</text>
        <dbReference type="EC" id="2.7.13.3"/>
    </reaction>
</comment>
<name>I0HV19_RUBGI</name>
<dbReference type="Proteomes" id="UP000007883">
    <property type="component" value="Chromosome"/>
</dbReference>
<dbReference type="InterPro" id="IPR003660">
    <property type="entry name" value="HAMP_dom"/>
</dbReference>
<accession>I0HV19</accession>
<dbReference type="SMART" id="SM00387">
    <property type="entry name" value="HATPase_c"/>
    <property type="match status" value="1"/>
</dbReference>
<evidence type="ECO:0000256" key="10">
    <source>
        <dbReference type="SAM" id="MobiDB-lite"/>
    </source>
</evidence>
<dbReference type="CDD" id="cd06225">
    <property type="entry name" value="HAMP"/>
    <property type="match status" value="1"/>
</dbReference>
<dbReference type="PANTHER" id="PTHR44936">
    <property type="entry name" value="SENSOR PROTEIN CREC"/>
    <property type="match status" value="1"/>
</dbReference>
<dbReference type="eggNOG" id="COG2770">
    <property type="taxonomic scope" value="Bacteria"/>
</dbReference>
<dbReference type="InterPro" id="IPR003594">
    <property type="entry name" value="HATPase_dom"/>
</dbReference>
<dbReference type="InterPro" id="IPR004358">
    <property type="entry name" value="Sig_transdc_His_kin-like_C"/>
</dbReference>
<dbReference type="InterPro" id="IPR036097">
    <property type="entry name" value="HisK_dim/P_sf"/>
</dbReference>
<evidence type="ECO:0000256" key="9">
    <source>
        <dbReference type="ARBA" id="ARBA00022840"/>
    </source>
</evidence>
<keyword evidence="15" id="KW-1185">Reference proteome</keyword>
<dbReference type="InterPro" id="IPR050980">
    <property type="entry name" value="2C_sensor_his_kinase"/>
</dbReference>
<evidence type="ECO:0000256" key="7">
    <source>
        <dbReference type="ARBA" id="ARBA00022741"/>
    </source>
</evidence>
<comment type="subcellular location">
    <subcellularLocation>
        <location evidence="2">Cell membrane</location>
        <topology evidence="2">Multi-pass membrane protein</topology>
    </subcellularLocation>
</comment>
<dbReference type="Gene3D" id="6.10.340.10">
    <property type="match status" value="1"/>
</dbReference>
<dbReference type="PRINTS" id="PR00344">
    <property type="entry name" value="BCTRLSENSOR"/>
</dbReference>
<dbReference type="GO" id="GO:0000155">
    <property type="term" value="F:phosphorelay sensor kinase activity"/>
    <property type="evidence" value="ECO:0007669"/>
    <property type="project" value="InterPro"/>
</dbReference>
<dbReference type="Pfam" id="PF00672">
    <property type="entry name" value="HAMP"/>
    <property type="match status" value="1"/>
</dbReference>
<evidence type="ECO:0000256" key="8">
    <source>
        <dbReference type="ARBA" id="ARBA00022777"/>
    </source>
</evidence>
<evidence type="ECO:0000256" key="3">
    <source>
        <dbReference type="ARBA" id="ARBA00012438"/>
    </source>
</evidence>
<dbReference type="InterPro" id="IPR005467">
    <property type="entry name" value="His_kinase_dom"/>
</dbReference>
<dbReference type="PROSITE" id="PS50109">
    <property type="entry name" value="HIS_KIN"/>
    <property type="match status" value="1"/>
</dbReference>
<evidence type="ECO:0000256" key="6">
    <source>
        <dbReference type="ARBA" id="ARBA00022679"/>
    </source>
</evidence>
<dbReference type="eggNOG" id="COG2205">
    <property type="taxonomic scope" value="Bacteria"/>
</dbReference>
<dbReference type="PANTHER" id="PTHR44936:SF10">
    <property type="entry name" value="SENSOR PROTEIN RSTB"/>
    <property type="match status" value="1"/>
</dbReference>
<dbReference type="STRING" id="983917.RGE_35170"/>
<evidence type="ECO:0000256" key="5">
    <source>
        <dbReference type="ARBA" id="ARBA00022553"/>
    </source>
</evidence>
<reference evidence="14 15" key="1">
    <citation type="journal article" date="2012" name="J. Bacteriol.">
        <title>Complete genome sequence of phototrophic betaproteobacterium Rubrivivax gelatinosus IL144.</title>
        <authorList>
            <person name="Nagashima S."/>
            <person name="Kamimura A."/>
            <person name="Shimizu T."/>
            <person name="Nakamura-isaki S."/>
            <person name="Aono E."/>
            <person name="Sakamoto K."/>
            <person name="Ichikawa N."/>
            <person name="Nakazawa H."/>
            <person name="Sekine M."/>
            <person name="Yamazaki S."/>
            <person name="Fujita N."/>
            <person name="Shimada K."/>
            <person name="Hanada S."/>
            <person name="Nagashima K.V.P."/>
        </authorList>
    </citation>
    <scope>NUCLEOTIDE SEQUENCE [LARGE SCALE GENOMIC DNA]</scope>
    <source>
        <strain evidence="15">NBRC 100245 / IL144</strain>
    </source>
</reference>
<dbReference type="SUPFAM" id="SSF158472">
    <property type="entry name" value="HAMP domain-like"/>
    <property type="match status" value="1"/>
</dbReference>
<keyword evidence="6 14" id="KW-0808">Transferase</keyword>
<feature type="compositionally biased region" description="Gly residues" evidence="10">
    <location>
        <begin position="142"/>
        <end position="166"/>
    </location>
</feature>
<dbReference type="PATRIC" id="fig|983917.3.peg.3440"/>
<evidence type="ECO:0000256" key="2">
    <source>
        <dbReference type="ARBA" id="ARBA00004651"/>
    </source>
</evidence>
<keyword evidence="7" id="KW-0547">Nucleotide-binding</keyword>
<dbReference type="SUPFAM" id="SSF55874">
    <property type="entry name" value="ATPase domain of HSP90 chaperone/DNA topoisomerase II/histidine kinase"/>
    <property type="match status" value="1"/>
</dbReference>
<dbReference type="Gene3D" id="3.30.565.10">
    <property type="entry name" value="Histidine kinase-like ATPase, C-terminal domain"/>
    <property type="match status" value="1"/>
</dbReference>
<feature type="transmembrane region" description="Helical" evidence="11">
    <location>
        <begin position="185"/>
        <end position="206"/>
    </location>
</feature>
<feature type="transmembrane region" description="Helical" evidence="11">
    <location>
        <begin position="6"/>
        <end position="27"/>
    </location>
</feature>
<proteinExistence type="predicted"/>
<dbReference type="KEGG" id="rge:RGE_35170"/>
<keyword evidence="11" id="KW-1133">Transmembrane helix</keyword>
<evidence type="ECO:0000259" key="12">
    <source>
        <dbReference type="PROSITE" id="PS50109"/>
    </source>
</evidence>
<evidence type="ECO:0000256" key="4">
    <source>
        <dbReference type="ARBA" id="ARBA00022475"/>
    </source>
</evidence>
<evidence type="ECO:0000259" key="13">
    <source>
        <dbReference type="PROSITE" id="PS50885"/>
    </source>
</evidence>
<organism evidence="14 15">
    <name type="scientific">Rubrivivax gelatinosus (strain NBRC 100245 / IL144)</name>
    <dbReference type="NCBI Taxonomy" id="983917"/>
    <lineage>
        <taxon>Bacteria</taxon>
        <taxon>Pseudomonadati</taxon>
        <taxon>Pseudomonadota</taxon>
        <taxon>Betaproteobacteria</taxon>
        <taxon>Burkholderiales</taxon>
        <taxon>Sphaerotilaceae</taxon>
        <taxon>Rubrivivax</taxon>
    </lineage>
</organism>
<dbReference type="Gene3D" id="1.10.287.130">
    <property type="match status" value="1"/>
</dbReference>
<keyword evidence="11" id="KW-0812">Transmembrane</keyword>
<evidence type="ECO:0000256" key="1">
    <source>
        <dbReference type="ARBA" id="ARBA00000085"/>
    </source>
</evidence>
<dbReference type="GO" id="GO:0005524">
    <property type="term" value="F:ATP binding"/>
    <property type="evidence" value="ECO:0007669"/>
    <property type="project" value="UniProtKB-KW"/>
</dbReference>
<keyword evidence="8" id="KW-0418">Kinase</keyword>
<keyword evidence="5" id="KW-0597">Phosphoprotein</keyword>
<dbReference type="Pfam" id="PF02518">
    <property type="entry name" value="HATPase_c"/>
    <property type="match status" value="1"/>
</dbReference>
<evidence type="ECO:0000256" key="11">
    <source>
        <dbReference type="SAM" id="Phobius"/>
    </source>
</evidence>
<dbReference type="SMART" id="SM00304">
    <property type="entry name" value="HAMP"/>
    <property type="match status" value="1"/>
</dbReference>
<dbReference type="PROSITE" id="PS50885">
    <property type="entry name" value="HAMP"/>
    <property type="match status" value="1"/>
</dbReference>
<feature type="domain" description="Histidine kinase" evidence="12">
    <location>
        <begin position="267"/>
        <end position="468"/>
    </location>
</feature>
<keyword evidence="11" id="KW-0472">Membrane</keyword>
<dbReference type="SMART" id="SM00388">
    <property type="entry name" value="HisKA"/>
    <property type="match status" value="1"/>
</dbReference>
<gene>
    <name evidence="14" type="ordered locus">RGE_35170</name>
</gene>
<protein>
    <recommendedName>
        <fullName evidence="3">histidine kinase</fullName>
        <ecNumber evidence="3">2.7.13.3</ecNumber>
    </recommendedName>
</protein>
<sequence>MRSLYIRIYLTVVAALALFALVSVWLLQNHLEQERARAQSTLQERVAAWGELLQRSLPRADAPAEVQAEALREWSERLRLPMALDDAHGRRLGASESFVRRQGTGPGAGRAYPIRLNDGRTLWVLRPQLMRGALPRPDGEQGEGGGPAGPGGPLDAGPVGEGGQRFGGLPPRSPWLPPGPAFDGLGLAALLVVLFAAVTGGAYPVVRRLTRRLEALKRGVEAFGAGDLQQRVAEDGRDEVAALGASFNQAAARIEALLRSHQSLLANASHELRSPLARLKMAVSMADDASPEQREALRREIDTNIAELDALVEEVLLASRLDAAMTIDRRDPVDLLPVAAEEAARVQASAHGEDLRVAGDERLLRRAIRNLLENARRYGGAEVEAQVLAVGDRVEVRVADRGPGVPEAYRERIFEPFFRLPGHAEREGGVGLGLALVRQIAERHGGSVRCTPREGGGSCFTLSLPRTA</sequence>
<feature type="domain" description="HAMP" evidence="13">
    <location>
        <begin position="207"/>
        <end position="259"/>
    </location>
</feature>
<dbReference type="HOGENOM" id="CLU_000445_89_27_4"/>
<dbReference type="CDD" id="cd00075">
    <property type="entry name" value="HATPase"/>
    <property type="match status" value="1"/>
</dbReference>
<dbReference type="Pfam" id="PF00512">
    <property type="entry name" value="HisKA"/>
    <property type="match status" value="1"/>
</dbReference>
<dbReference type="InterPro" id="IPR036890">
    <property type="entry name" value="HATPase_C_sf"/>
</dbReference>
<dbReference type="CDD" id="cd00082">
    <property type="entry name" value="HisKA"/>
    <property type="match status" value="1"/>
</dbReference>
<dbReference type="EMBL" id="AP012320">
    <property type="protein sequence ID" value="BAL96856.1"/>
    <property type="molecule type" value="Genomic_DNA"/>
</dbReference>
<evidence type="ECO:0000313" key="15">
    <source>
        <dbReference type="Proteomes" id="UP000007883"/>
    </source>
</evidence>
<dbReference type="GO" id="GO:0005886">
    <property type="term" value="C:plasma membrane"/>
    <property type="evidence" value="ECO:0007669"/>
    <property type="project" value="UniProtKB-SubCell"/>
</dbReference>
<evidence type="ECO:0000313" key="14">
    <source>
        <dbReference type="EMBL" id="BAL96856.1"/>
    </source>
</evidence>
<dbReference type="AlphaFoldDB" id="I0HV19"/>
<dbReference type="SUPFAM" id="SSF47384">
    <property type="entry name" value="Homodimeric domain of signal transducing histidine kinase"/>
    <property type="match status" value="1"/>
</dbReference>